<organism evidence="1 2">
    <name type="scientific">Priestia filamentosa</name>
    <dbReference type="NCBI Taxonomy" id="1402861"/>
    <lineage>
        <taxon>Bacteria</taxon>
        <taxon>Bacillati</taxon>
        <taxon>Bacillota</taxon>
        <taxon>Bacilli</taxon>
        <taxon>Bacillales</taxon>
        <taxon>Bacillaceae</taxon>
        <taxon>Priestia</taxon>
    </lineage>
</organism>
<dbReference type="InterPro" id="IPR053163">
    <property type="entry name" value="HTH-type_regulator_Rgg"/>
</dbReference>
<name>A0A231S860_9BACI</name>
<dbReference type="PANTHER" id="PTHR37038">
    <property type="entry name" value="TRANSCRIPTIONAL REGULATOR-RELATED"/>
    <property type="match status" value="1"/>
</dbReference>
<dbReference type="Proteomes" id="UP000036202">
    <property type="component" value="Chromosome"/>
</dbReference>
<dbReference type="GeneID" id="93702697"/>
<dbReference type="SUPFAM" id="SSF47413">
    <property type="entry name" value="lambda repressor-like DNA-binding domains"/>
    <property type="match status" value="1"/>
</dbReference>
<reference evidence="1 2" key="1">
    <citation type="journal article" date="2015" name="PLoS ONE">
        <title>Genome Sequence of Bacillus endophyticus and Analysis of Its Companion Mechanism in the Ketogulonigenium vulgare-Bacillus Strain Consortium.</title>
        <authorList>
            <person name="Jia N."/>
            <person name="Du J."/>
            <person name="Ding M.Z."/>
            <person name="Gao F."/>
            <person name="Yuan Y.J."/>
        </authorList>
    </citation>
    <scope>NUCLEOTIDE SEQUENCE [LARGE SCALE GENOMIC DNA]</scope>
    <source>
        <strain evidence="1 2">Hbe603</strain>
    </source>
</reference>
<dbReference type="PROSITE" id="PS50943">
    <property type="entry name" value="HTH_CROC1"/>
    <property type="match status" value="1"/>
</dbReference>
<gene>
    <name evidence="1" type="ORF">BEH_24165</name>
</gene>
<accession>A0A2S1LZ61</accession>
<dbReference type="Pfam" id="PF01381">
    <property type="entry name" value="HTH_3"/>
    <property type="match status" value="1"/>
</dbReference>
<dbReference type="RefSeq" id="WP_048896693.1">
    <property type="nucleotide sequence ID" value="NZ_CP011974.1"/>
</dbReference>
<evidence type="ECO:0000313" key="2">
    <source>
        <dbReference type="Proteomes" id="UP000036202"/>
    </source>
</evidence>
<keyword evidence="2" id="KW-1185">Reference proteome</keyword>
<dbReference type="EMBL" id="CP011974">
    <property type="protein sequence ID" value="AWG44131.1"/>
    <property type="molecule type" value="Genomic_DNA"/>
</dbReference>
<dbReference type="InterPro" id="IPR041315">
    <property type="entry name" value="PlcR_TPR"/>
</dbReference>
<dbReference type="SMART" id="SM00028">
    <property type="entry name" value="TPR"/>
    <property type="match status" value="2"/>
</dbReference>
<reference evidence="2" key="2">
    <citation type="submission" date="2015-06" db="EMBL/GenBank/DDBJ databases">
        <title>Genome Sequence of Bacillus endophyticus and Analysis of its Companion Mechanism in the Ketogulonigenium vulgare-Bacillus strain Consortium.</title>
        <authorList>
            <person name="Jia N."/>
            <person name="Du J."/>
            <person name="Ding M.-Z."/>
            <person name="Gao F."/>
            <person name="Yuan Y.-J."/>
        </authorList>
    </citation>
    <scope>NUCLEOTIDE SEQUENCE [LARGE SCALE GENOMIC DNA]</scope>
    <source>
        <strain evidence="2">Hbe603</strain>
    </source>
</reference>
<accession>A0A231S860</accession>
<dbReference type="PANTHER" id="PTHR37038:SF14">
    <property type="entry name" value="TRANSCRIPTIONAL ACTIVATOR"/>
    <property type="match status" value="1"/>
</dbReference>
<dbReference type="GO" id="GO:0003677">
    <property type="term" value="F:DNA binding"/>
    <property type="evidence" value="ECO:0007669"/>
    <property type="project" value="InterPro"/>
</dbReference>
<dbReference type="InterPro" id="IPR019734">
    <property type="entry name" value="TPR_rpt"/>
</dbReference>
<dbReference type="Pfam" id="PF18768">
    <property type="entry name" value="RNPP_C"/>
    <property type="match status" value="1"/>
</dbReference>
<protein>
    <submittedName>
        <fullName evidence="1">Uncharacterized protein</fullName>
    </submittedName>
</protein>
<dbReference type="InterPro" id="IPR001387">
    <property type="entry name" value="Cro/C1-type_HTH"/>
</dbReference>
<dbReference type="SUPFAM" id="SSF48452">
    <property type="entry name" value="TPR-like"/>
    <property type="match status" value="1"/>
</dbReference>
<evidence type="ECO:0000313" key="1">
    <source>
        <dbReference type="EMBL" id="AWG44131.1"/>
    </source>
</evidence>
<dbReference type="InterPro" id="IPR011990">
    <property type="entry name" value="TPR-like_helical_dom_sf"/>
</dbReference>
<proteinExistence type="predicted"/>
<dbReference type="AlphaFoldDB" id="A0A231S860"/>
<dbReference type="SMART" id="SM00530">
    <property type="entry name" value="HTH_XRE"/>
    <property type="match status" value="1"/>
</dbReference>
<dbReference type="OrthoDB" id="1150409at2"/>
<dbReference type="Gene3D" id="1.25.40.10">
    <property type="entry name" value="Tetratricopeptide repeat domain"/>
    <property type="match status" value="1"/>
</dbReference>
<dbReference type="KEGG" id="beo:BEH_24165"/>
<dbReference type="CDD" id="cd00093">
    <property type="entry name" value="HTH_XRE"/>
    <property type="match status" value="1"/>
</dbReference>
<sequence>MNEYYIGQKIKNLRKKMGLRQSELAEGICSQSQVSKFEKGEGIPSSIILYRLSQRLGAPMEYFFEENLEEYIQPVKKLIRYYVDEMNYKMVFDIITKEKRTEMYKCDLNYQQFLIWHEGICRQHMFRNFRKAKDLLLEAIDLSGATKVSPSNRKTEILNSLAIIHGHKGDLDTAIHFHNQAIKEWESLDHVDDPTVYQKLLFNEAKTLGEAREYEKSLERAEKGLEVCLQNNSLYIFAELLYEKGEALRNLGESAEALKLYRQSENVLRLQENLSLADMVRDDIRELYGE</sequence>
<dbReference type="InterPro" id="IPR010982">
    <property type="entry name" value="Lambda_DNA-bd_dom_sf"/>
</dbReference>